<dbReference type="InterPro" id="IPR010971">
    <property type="entry name" value="UbiH/COQ6"/>
</dbReference>
<evidence type="ECO:0000256" key="6">
    <source>
        <dbReference type="ARBA" id="ARBA00023002"/>
    </source>
</evidence>
<comment type="pathway">
    <text evidence="2">Cofactor biosynthesis; ubiquinone biosynthesis.</text>
</comment>
<sequence>MTTETKTETLTTDITIIGAGMAGASMVHMLKPALEAGLTITLIDRQPLKSMSEADTGAGTGADSELPPSFDGRATALSWGTRQMLETMGIWSDIAPHACAIDRIHVSDEGNPGQTQLTATEQDVEALGYIVENRRLGQVLLSGMEGLSGLRMLAPCSAEKVTMTPTGARLELDSGASLETGLLIIADGGRSPLPKQLGIVHERKEYNAHALVTQVRCDQPHGYCAYERFSSDGPIAFLPLGTHDFAVAWTINNDTLGDIMALSDADLIARLQPRIGYRVGRILEVGERQTYPLALIKASEQVRRSLVLLGNTAHSIHPVAGQGFNLAFRDAAALAEHINSAARKQQPVGDLAMLQRYAAQQANDQRNTVVASDVLPSMFCSDLTAVAVIRDLGLAGMAAAPTVRRLFARHAMGLGHTAAKLG</sequence>
<reference evidence="10 11" key="1">
    <citation type="submission" date="2024-04" db="EMBL/GenBank/DDBJ databases">
        <title>Draft genome sequence of Thalassolituus maritimus NBRC 116585.</title>
        <authorList>
            <person name="Miyakawa T."/>
            <person name="Kusuya Y."/>
            <person name="Miura T."/>
        </authorList>
    </citation>
    <scope>NUCLEOTIDE SEQUENCE [LARGE SCALE GENOMIC DNA]</scope>
    <source>
        <strain evidence="10 11">5NW40-0001</strain>
    </source>
</reference>
<proteinExistence type="inferred from homology"/>
<dbReference type="EMBL" id="BAABWH010000002">
    <property type="protein sequence ID" value="GAA6144989.1"/>
    <property type="molecule type" value="Genomic_DNA"/>
</dbReference>
<evidence type="ECO:0000313" key="11">
    <source>
        <dbReference type="Proteomes" id="UP001481413"/>
    </source>
</evidence>
<keyword evidence="7" id="KW-0503">Monooxygenase</keyword>
<evidence type="ECO:0000256" key="5">
    <source>
        <dbReference type="ARBA" id="ARBA00022827"/>
    </source>
</evidence>
<dbReference type="NCBIfam" id="NF004356">
    <property type="entry name" value="PRK05732.1"/>
    <property type="match status" value="1"/>
</dbReference>
<accession>A0ABP9ZXZ7</accession>
<keyword evidence="6" id="KW-0560">Oxidoreductase</keyword>
<keyword evidence="11" id="KW-1185">Reference proteome</keyword>
<feature type="region of interest" description="Disordered" evidence="8">
    <location>
        <begin position="52"/>
        <end position="73"/>
    </location>
</feature>
<dbReference type="InterPro" id="IPR036188">
    <property type="entry name" value="FAD/NAD-bd_sf"/>
</dbReference>
<evidence type="ECO:0000313" key="10">
    <source>
        <dbReference type="EMBL" id="GAA6144989.1"/>
    </source>
</evidence>
<dbReference type="NCBIfam" id="TIGR01988">
    <property type="entry name" value="Ubi-OHases"/>
    <property type="match status" value="1"/>
</dbReference>
<keyword evidence="4" id="KW-0285">Flavoprotein</keyword>
<evidence type="ECO:0000256" key="8">
    <source>
        <dbReference type="SAM" id="MobiDB-lite"/>
    </source>
</evidence>
<evidence type="ECO:0000256" key="4">
    <source>
        <dbReference type="ARBA" id="ARBA00022630"/>
    </source>
</evidence>
<dbReference type="InterPro" id="IPR051205">
    <property type="entry name" value="UbiH/COQ6_monooxygenase"/>
</dbReference>
<organism evidence="10 11">
    <name type="scientific">Thalassolituus maritimus</name>
    <dbReference type="NCBI Taxonomy" id="484498"/>
    <lineage>
        <taxon>Bacteria</taxon>
        <taxon>Pseudomonadati</taxon>
        <taxon>Pseudomonadota</taxon>
        <taxon>Gammaproteobacteria</taxon>
        <taxon>Oceanospirillales</taxon>
        <taxon>Oceanospirillaceae</taxon>
        <taxon>Thalassolituus</taxon>
    </lineage>
</organism>
<dbReference type="Gene3D" id="3.50.50.60">
    <property type="entry name" value="FAD/NAD(P)-binding domain"/>
    <property type="match status" value="2"/>
</dbReference>
<comment type="caution">
    <text evidence="10">The sequence shown here is derived from an EMBL/GenBank/DDBJ whole genome shotgun (WGS) entry which is preliminary data.</text>
</comment>
<dbReference type="SUPFAM" id="SSF51905">
    <property type="entry name" value="FAD/NAD(P)-binding domain"/>
    <property type="match status" value="1"/>
</dbReference>
<gene>
    <name evidence="10" type="primary">ubiH</name>
    <name evidence="10" type="ORF">NBRC116585_11060</name>
</gene>
<protein>
    <submittedName>
        <fullName evidence="10">2-octaprenyl-6-methoxyphenyl hydroxylase</fullName>
    </submittedName>
</protein>
<name>A0ABP9ZXZ7_9GAMM</name>
<dbReference type="Pfam" id="PF01494">
    <property type="entry name" value="FAD_binding_3"/>
    <property type="match status" value="1"/>
</dbReference>
<evidence type="ECO:0000256" key="2">
    <source>
        <dbReference type="ARBA" id="ARBA00004749"/>
    </source>
</evidence>
<dbReference type="PRINTS" id="PR00420">
    <property type="entry name" value="RNGMNOXGNASE"/>
</dbReference>
<dbReference type="RefSeq" id="WP_353293925.1">
    <property type="nucleotide sequence ID" value="NZ_BAABWH010000002.1"/>
</dbReference>
<comment type="cofactor">
    <cofactor evidence="1">
        <name>FAD</name>
        <dbReference type="ChEBI" id="CHEBI:57692"/>
    </cofactor>
</comment>
<evidence type="ECO:0000256" key="3">
    <source>
        <dbReference type="ARBA" id="ARBA00005349"/>
    </source>
</evidence>
<keyword evidence="5" id="KW-0274">FAD</keyword>
<evidence type="ECO:0000259" key="9">
    <source>
        <dbReference type="Pfam" id="PF01494"/>
    </source>
</evidence>
<dbReference type="PANTHER" id="PTHR43876:SF8">
    <property type="entry name" value="2-OCTAPRENYL-6-METHOXYPHENOL HYDROXYLASE"/>
    <property type="match status" value="1"/>
</dbReference>
<dbReference type="InterPro" id="IPR002938">
    <property type="entry name" value="FAD-bd"/>
</dbReference>
<evidence type="ECO:0000256" key="7">
    <source>
        <dbReference type="ARBA" id="ARBA00023033"/>
    </source>
</evidence>
<comment type="similarity">
    <text evidence="3">Belongs to the UbiH/COQ6 family.</text>
</comment>
<feature type="domain" description="FAD-binding" evidence="9">
    <location>
        <begin position="12"/>
        <end position="345"/>
    </location>
</feature>
<dbReference type="Proteomes" id="UP001481413">
    <property type="component" value="Unassembled WGS sequence"/>
</dbReference>
<evidence type="ECO:0000256" key="1">
    <source>
        <dbReference type="ARBA" id="ARBA00001974"/>
    </source>
</evidence>
<dbReference type="PANTHER" id="PTHR43876">
    <property type="entry name" value="UBIQUINONE BIOSYNTHESIS MONOOXYGENASE COQ6, MITOCHONDRIAL"/>
    <property type="match status" value="1"/>
</dbReference>